<proteinExistence type="predicted"/>
<dbReference type="EMBL" id="BNGU01000033">
    <property type="protein sequence ID" value="GHM59763.1"/>
    <property type="molecule type" value="Genomic_DNA"/>
</dbReference>
<comment type="caution">
    <text evidence="2">The sequence shown here is derived from an EMBL/GenBank/DDBJ whole genome shotgun (WGS) entry which is preliminary data.</text>
</comment>
<evidence type="ECO:0000313" key="2">
    <source>
        <dbReference type="EMBL" id="GHM59763.1"/>
    </source>
</evidence>
<evidence type="ECO:0000313" key="3">
    <source>
        <dbReference type="Proteomes" id="UP000637906"/>
    </source>
</evidence>
<protein>
    <recommendedName>
        <fullName evidence="1">Hda lid domain-containing protein</fullName>
    </recommendedName>
</protein>
<dbReference type="InterPro" id="IPR027417">
    <property type="entry name" value="P-loop_NTPase"/>
</dbReference>
<accession>A0A8J3MP82</accession>
<gene>
    <name evidence="2" type="ORF">sL5_07560</name>
</gene>
<dbReference type="Pfam" id="PF22688">
    <property type="entry name" value="Hda_lid"/>
    <property type="match status" value="1"/>
</dbReference>
<dbReference type="PANTHER" id="PTHR30050:SF5">
    <property type="entry name" value="DNAA REGULATORY INACTIVATOR HDA"/>
    <property type="match status" value="1"/>
</dbReference>
<dbReference type="AlphaFoldDB" id="A0A8J3MP82"/>
<sequence length="215" mass="24528">MQLSLFEHQESYAHEDYIILTGNKCAHDFIVDNKTWNCLILYGPSGSGKTHLAHIWQKFNGAIFINLNNFVDAVNSSNAFILEDIEKIQNEVLFLHCYNYAKENSKKLLLTSSLAPSALTFKLNDLKSRILSTISVGITLENEELLRLLLIKQLTDRQLQVSSRVINYILTQSERSLSRVRHIVDIIDEKLMYRSTGVTIPFVRSVLNLGDSKNL</sequence>
<dbReference type="GO" id="GO:0003688">
    <property type="term" value="F:DNA replication origin binding"/>
    <property type="evidence" value="ECO:0007669"/>
    <property type="project" value="TreeGrafter"/>
</dbReference>
<feature type="domain" description="Hda lid" evidence="1">
    <location>
        <begin position="150"/>
        <end position="207"/>
    </location>
</feature>
<dbReference type="PANTHER" id="PTHR30050">
    <property type="entry name" value="CHROMOSOMAL REPLICATION INITIATOR PROTEIN DNAA"/>
    <property type="match status" value="1"/>
</dbReference>
<name>A0A8J3MP82_9RICK</name>
<dbReference type="InterPro" id="IPR055199">
    <property type="entry name" value="Hda_lid"/>
</dbReference>
<keyword evidence="3" id="KW-1185">Reference proteome</keyword>
<dbReference type="Proteomes" id="UP000637906">
    <property type="component" value="Unassembled WGS sequence"/>
</dbReference>
<dbReference type="Gene3D" id="1.10.8.60">
    <property type="match status" value="1"/>
</dbReference>
<dbReference type="Gene3D" id="3.40.50.300">
    <property type="entry name" value="P-loop containing nucleotide triphosphate hydrolases"/>
    <property type="match status" value="1"/>
</dbReference>
<dbReference type="SUPFAM" id="SSF52540">
    <property type="entry name" value="P-loop containing nucleoside triphosphate hydrolases"/>
    <property type="match status" value="1"/>
</dbReference>
<dbReference type="GO" id="GO:0006270">
    <property type="term" value="P:DNA replication initiation"/>
    <property type="evidence" value="ECO:0007669"/>
    <property type="project" value="TreeGrafter"/>
</dbReference>
<dbReference type="GO" id="GO:0005886">
    <property type="term" value="C:plasma membrane"/>
    <property type="evidence" value="ECO:0007669"/>
    <property type="project" value="TreeGrafter"/>
</dbReference>
<evidence type="ECO:0000259" key="1">
    <source>
        <dbReference type="Pfam" id="PF22688"/>
    </source>
</evidence>
<organism evidence="2 3">
    <name type="scientific">Candidatus Mesenet longicola</name>
    <dbReference type="NCBI Taxonomy" id="1892558"/>
    <lineage>
        <taxon>Bacteria</taxon>
        <taxon>Pseudomonadati</taxon>
        <taxon>Pseudomonadota</taxon>
        <taxon>Alphaproteobacteria</taxon>
        <taxon>Rickettsiales</taxon>
        <taxon>Anaplasmataceae</taxon>
        <taxon>Candidatus Mesenet</taxon>
    </lineage>
</organism>
<reference evidence="2 3" key="1">
    <citation type="journal article" date="2021" name="Microb. Ecol.">
        <title>Candidatus Mesenet longicola: Novel Endosymbionts of Brontispa longissima that Induce Cytoplasmic Incompatibility.</title>
        <authorList>
            <person name="Takano S."/>
            <person name="Gotoh Y."/>
            <person name="Hayashi T."/>
        </authorList>
    </citation>
    <scope>NUCLEOTIDE SEQUENCE [LARGE SCALE GENOMIC DNA]</scope>
    <source>
        <strain evidence="2">L5</strain>
    </source>
</reference>